<reference evidence="1 2" key="1">
    <citation type="submission" date="2023-12" db="EMBL/GenBank/DDBJ databases">
        <title>Genomic sequences of Capnocytophaga and Parvimonas strains.</title>
        <authorList>
            <person name="Watt R.M."/>
            <person name="Wang M."/>
            <person name="Yang T."/>
            <person name="Tong W.M."/>
        </authorList>
    </citation>
    <scope>NUCLEOTIDE SEQUENCE [LARGE SCALE GENOMIC DNA]</scope>
    <source>
        <strain evidence="1 2">CCUG 13096</strain>
    </source>
</reference>
<gene>
    <name evidence="1" type="ORF">VJJ08_10550</name>
</gene>
<protein>
    <submittedName>
        <fullName evidence="1">GDYXXLXY domain-containing protein</fullName>
    </submittedName>
</protein>
<evidence type="ECO:0000313" key="2">
    <source>
        <dbReference type="Proteomes" id="UP001311730"/>
    </source>
</evidence>
<dbReference type="Proteomes" id="UP001311730">
    <property type="component" value="Unassembled WGS sequence"/>
</dbReference>
<evidence type="ECO:0000313" key="1">
    <source>
        <dbReference type="EMBL" id="MEB3075733.1"/>
    </source>
</evidence>
<sequence length="187" mass="21975">MRKKYLIIAFVCTVLVQLAFPLKMIFDRELILLRGETFLMKIEPIDPYDAFRGRYVSINYTNVTAPIPWSMQQEHYKFDHDLFIPLKKAANGEAIYQEAREIRPSDTDIYLRVTPEGPTVDYETVWIDIPDKRYYMNEYKAPIADRIIKDAYAQIVVYKGQMVLKGILVDGMPIEKYIDQLTKDKSY</sequence>
<proteinExistence type="predicted"/>
<comment type="caution">
    <text evidence="1">The sequence shown here is derived from an EMBL/GenBank/DDBJ whole genome shotgun (WGS) entry which is preliminary data.</text>
</comment>
<accession>A0ABU5ZAK3</accession>
<keyword evidence="2" id="KW-1185">Reference proteome</keyword>
<dbReference type="InterPro" id="IPR025833">
    <property type="entry name" value="GDYXXLXY"/>
</dbReference>
<organism evidence="1 2">
    <name type="scientific">Capnocytophaga gingivalis</name>
    <dbReference type="NCBI Taxonomy" id="1017"/>
    <lineage>
        <taxon>Bacteria</taxon>
        <taxon>Pseudomonadati</taxon>
        <taxon>Bacteroidota</taxon>
        <taxon>Flavobacteriia</taxon>
        <taxon>Flavobacteriales</taxon>
        <taxon>Flavobacteriaceae</taxon>
        <taxon>Capnocytophaga</taxon>
    </lineage>
</organism>
<dbReference type="RefSeq" id="WP_298822952.1">
    <property type="nucleotide sequence ID" value="NZ_JAYKBW010000012.1"/>
</dbReference>
<name>A0ABU5ZAK3_9FLAO</name>
<dbReference type="EMBL" id="JAYKBW010000012">
    <property type="protein sequence ID" value="MEB3075733.1"/>
    <property type="molecule type" value="Genomic_DNA"/>
</dbReference>
<dbReference type="Pfam" id="PF14345">
    <property type="entry name" value="GDYXXLXY"/>
    <property type="match status" value="1"/>
</dbReference>